<dbReference type="InterPro" id="IPR036291">
    <property type="entry name" value="NAD(P)-bd_dom_sf"/>
</dbReference>
<dbReference type="GO" id="GO:0005737">
    <property type="term" value="C:cytoplasm"/>
    <property type="evidence" value="ECO:0007669"/>
    <property type="project" value="TreeGrafter"/>
</dbReference>
<dbReference type="PANTHER" id="PTHR44229">
    <property type="entry name" value="15-HYDROXYPROSTAGLANDIN DEHYDROGENASE [NAD(+)]"/>
    <property type="match status" value="1"/>
</dbReference>
<name>A0A9P9DRH0_9HYPO</name>
<proteinExistence type="inferred from homology"/>
<protein>
    <submittedName>
        <fullName evidence="3">Uncharacterized protein</fullName>
    </submittedName>
</protein>
<dbReference type="SUPFAM" id="SSF51735">
    <property type="entry name" value="NAD(P)-binding Rossmann-fold domains"/>
    <property type="match status" value="1"/>
</dbReference>
<dbReference type="InterPro" id="IPR002347">
    <property type="entry name" value="SDR_fam"/>
</dbReference>
<accession>A0A9P9DRH0</accession>
<comment type="similarity">
    <text evidence="1">Belongs to the short-chain dehydrogenases/reductases (SDR) family.</text>
</comment>
<sequence>MTLFEDGVAAITGAASGIGRATASAIANDGCTKLMFGDVSIVGIEETRRLVLEKHPEAQIRLRELDISDEASVERFYGAAVEHFGRMTTPGRRSMLTHSMRLPKRRSTSSTLSIKRGYVPLSCDTPVTPLHVKHRNCT</sequence>
<dbReference type="OrthoDB" id="47007at2759"/>
<dbReference type="Pfam" id="PF00106">
    <property type="entry name" value="adh_short"/>
    <property type="match status" value="1"/>
</dbReference>
<dbReference type="AlphaFoldDB" id="A0A9P9DRH0"/>
<organism evidence="3 4">
    <name type="scientific">Dactylonectria macrodidyma</name>
    <dbReference type="NCBI Taxonomy" id="307937"/>
    <lineage>
        <taxon>Eukaryota</taxon>
        <taxon>Fungi</taxon>
        <taxon>Dikarya</taxon>
        <taxon>Ascomycota</taxon>
        <taxon>Pezizomycotina</taxon>
        <taxon>Sordariomycetes</taxon>
        <taxon>Hypocreomycetidae</taxon>
        <taxon>Hypocreales</taxon>
        <taxon>Nectriaceae</taxon>
        <taxon>Dactylonectria</taxon>
    </lineage>
</organism>
<dbReference type="EMBL" id="JAGMUV010000021">
    <property type="protein sequence ID" value="KAH7124479.1"/>
    <property type="molecule type" value="Genomic_DNA"/>
</dbReference>
<dbReference type="GO" id="GO:0016616">
    <property type="term" value="F:oxidoreductase activity, acting on the CH-OH group of donors, NAD or NADP as acceptor"/>
    <property type="evidence" value="ECO:0007669"/>
    <property type="project" value="TreeGrafter"/>
</dbReference>
<dbReference type="Proteomes" id="UP000738349">
    <property type="component" value="Unassembled WGS sequence"/>
</dbReference>
<evidence type="ECO:0000256" key="2">
    <source>
        <dbReference type="ARBA" id="ARBA00023002"/>
    </source>
</evidence>
<keyword evidence="2" id="KW-0560">Oxidoreductase</keyword>
<evidence type="ECO:0000256" key="1">
    <source>
        <dbReference type="ARBA" id="ARBA00006484"/>
    </source>
</evidence>
<dbReference type="Gene3D" id="3.40.50.720">
    <property type="entry name" value="NAD(P)-binding Rossmann-like Domain"/>
    <property type="match status" value="1"/>
</dbReference>
<keyword evidence="4" id="KW-1185">Reference proteome</keyword>
<dbReference type="PANTHER" id="PTHR44229:SF4">
    <property type="entry name" value="15-HYDROXYPROSTAGLANDIN DEHYDROGENASE [NAD(+)]"/>
    <property type="match status" value="1"/>
</dbReference>
<reference evidence="3" key="1">
    <citation type="journal article" date="2021" name="Nat. Commun.">
        <title>Genetic determinants of endophytism in the Arabidopsis root mycobiome.</title>
        <authorList>
            <person name="Mesny F."/>
            <person name="Miyauchi S."/>
            <person name="Thiergart T."/>
            <person name="Pickel B."/>
            <person name="Atanasova L."/>
            <person name="Karlsson M."/>
            <person name="Huettel B."/>
            <person name="Barry K.W."/>
            <person name="Haridas S."/>
            <person name="Chen C."/>
            <person name="Bauer D."/>
            <person name="Andreopoulos W."/>
            <person name="Pangilinan J."/>
            <person name="LaButti K."/>
            <person name="Riley R."/>
            <person name="Lipzen A."/>
            <person name="Clum A."/>
            <person name="Drula E."/>
            <person name="Henrissat B."/>
            <person name="Kohler A."/>
            <person name="Grigoriev I.V."/>
            <person name="Martin F.M."/>
            <person name="Hacquard S."/>
        </authorList>
    </citation>
    <scope>NUCLEOTIDE SEQUENCE</scope>
    <source>
        <strain evidence="3">MPI-CAGE-AT-0147</strain>
    </source>
</reference>
<evidence type="ECO:0000313" key="3">
    <source>
        <dbReference type="EMBL" id="KAH7124479.1"/>
    </source>
</evidence>
<comment type="caution">
    <text evidence="3">The sequence shown here is derived from an EMBL/GenBank/DDBJ whole genome shotgun (WGS) entry which is preliminary data.</text>
</comment>
<evidence type="ECO:0000313" key="4">
    <source>
        <dbReference type="Proteomes" id="UP000738349"/>
    </source>
</evidence>
<gene>
    <name evidence="3" type="ORF">EDB81DRAFT_810728</name>
</gene>